<feature type="compositionally biased region" description="Polar residues" evidence="2">
    <location>
        <begin position="2558"/>
        <end position="2567"/>
    </location>
</feature>
<proteinExistence type="predicted"/>
<feature type="compositionally biased region" description="Polar residues" evidence="2">
    <location>
        <begin position="125"/>
        <end position="137"/>
    </location>
</feature>
<feature type="compositionally biased region" description="Polar residues" evidence="2">
    <location>
        <begin position="1845"/>
        <end position="1861"/>
    </location>
</feature>
<feature type="compositionally biased region" description="Polar residues" evidence="2">
    <location>
        <begin position="163"/>
        <end position="175"/>
    </location>
</feature>
<feature type="compositionally biased region" description="Basic and acidic residues" evidence="2">
    <location>
        <begin position="1250"/>
        <end position="1260"/>
    </location>
</feature>
<feature type="compositionally biased region" description="Basic and acidic residues" evidence="2">
    <location>
        <begin position="1606"/>
        <end position="1656"/>
    </location>
</feature>
<accession>A0AAN8WM92</accession>
<comment type="caution">
    <text evidence="3">The sequence shown here is derived from an EMBL/GenBank/DDBJ whole genome shotgun (WGS) entry which is preliminary data.</text>
</comment>
<feature type="compositionally biased region" description="Basic residues" evidence="2">
    <location>
        <begin position="25"/>
        <end position="34"/>
    </location>
</feature>
<feature type="region of interest" description="Disordered" evidence="2">
    <location>
        <begin position="2188"/>
        <end position="2220"/>
    </location>
</feature>
<feature type="region of interest" description="Disordered" evidence="2">
    <location>
        <begin position="2547"/>
        <end position="2586"/>
    </location>
</feature>
<feature type="region of interest" description="Disordered" evidence="2">
    <location>
        <begin position="1243"/>
        <end position="1272"/>
    </location>
</feature>
<feature type="compositionally biased region" description="Polar residues" evidence="2">
    <location>
        <begin position="2457"/>
        <end position="2471"/>
    </location>
</feature>
<feature type="compositionally biased region" description="Polar residues" evidence="2">
    <location>
        <begin position="1068"/>
        <end position="1080"/>
    </location>
</feature>
<feature type="compositionally biased region" description="Polar residues" evidence="2">
    <location>
        <begin position="2575"/>
        <end position="2586"/>
    </location>
</feature>
<feature type="compositionally biased region" description="Polar residues" evidence="2">
    <location>
        <begin position="1406"/>
        <end position="1434"/>
    </location>
</feature>
<gene>
    <name evidence="3" type="ORF">SK128_020640</name>
</gene>
<feature type="compositionally biased region" description="Basic and acidic residues" evidence="2">
    <location>
        <begin position="1336"/>
        <end position="1366"/>
    </location>
</feature>
<feature type="compositionally biased region" description="Low complexity" evidence="2">
    <location>
        <begin position="2483"/>
        <end position="2493"/>
    </location>
</feature>
<feature type="compositionally biased region" description="Basic residues" evidence="2">
    <location>
        <begin position="1"/>
        <end position="11"/>
    </location>
</feature>
<evidence type="ECO:0000256" key="2">
    <source>
        <dbReference type="SAM" id="MobiDB-lite"/>
    </source>
</evidence>
<sequence>MGGKAKWRKLQRAVGPMPHGPQAPSKKHFKKERTKTRDAKNRRIGSTSEEDEHAETTQMRQKREGKERRDTSAETTRTGQQEREKQRRDTSSETTQQGQQREEKQRRDTSAETTQAGQKREGKQSQDISAETTQTGQQRKEKQRRDTSAETTQAGQKREGKQSQDISAEATQTGQQREEKQRRDTSSETTQAGQQREEKQRRNTFAEMTRTGQQRGEKQRRNMSAEMTQTGQQREEKQRQDMSAEITQTRQQREEKQKRDTSSKTSTNKEKASFKSCNEYQCFTTGDTSAKSNEDNIAGKEESQVQEELETAVPDSIQDQLTEEKTEKPTPRFIVADLDENTNISVVEGLQTSNNETILQEELRNATEDEYIHLDTRYDENYPLNVTDVEASVTEFSSYEEEDMKSTQDSNQSETRILDNDNPVKFFISDDSDSDTAIFVEAHTTMSHCENGQLLSVQKGQGNEDEGIDVCATNDNQNESSVEDTFEGETIEFSTEEATKPMQVVNETAEVEFEFPGHENQNTDHTPFESAVKVISEGKNIVIGVQEATEPFQTAPEIAEVSLGVPEPEYQNTDQVPFDYLQHENIINNFAYDSTANVSNTGTPVNDLTDPDLIQMTSEKESAKREMLEKVSCTDSFAIHMQSTIPAIACEQPIDQYDTGPLKLINSDMQSTIPAKACEQQIDQYDTGHLKLIKSDAATFPIEKDEQESITRATEDFVETETIYKVSFSEYVKSKTRGSLDKDTMNNKISASESSELEFMRKHSTHELKVLDLKDEDISEKDNVERESVNEFVDLNVTSMSKERNSQGDISHILEETDNFRGTGENIYSKSSVTRSSAFDSESISSAADLTTPRDETRSIGDAKTNLMAAETRASETCSTSVVTDDILGSPDWEELNLEDHKQHQCPEYPGAIGARKEREADEESLFFSLYPEYQPGDAEGYQDASQNPTEEYPRVVCFRDYTEEKENDKEQIYMANEEEEFPGIGDRRSEGTLFQFQCTFSQQEKSKRENKEITESERSTKQQSRSSNISKRQGADREISHRSPTEGGPELSENSIGRISESREFDPSSSFFITSPTDAKTTEHSISKKADNMVCTYGQTGEQINIEGGIKESISEVRHNIAQLKCSSSEASNYNNSDNIEQVYLDTSNHTDKKSYKVKDEDTYPPHTGRLTTGVVTLIQDVNEKQASEQTRKSDITASNTGEKVNRKYVRIMEPSDSTDMTKIEDKREVFNIETFSTEISPDSVNLRNKQDSNDYQESKEDEDDTKVGKRKVYEKEKENMEKKLNQTEINNKKAKLFDNFSQEGALSVSVFALDMVNENGKGKEFNDTEVNKKRDEMLLKTPNEKSWTKTDIDKKSEHQFHPFKEGPMTSTKVDDSEKNESNCKEWEDVSYSIPQDKQHDKEQNMGTTSTEASTSYISFQTGGQISDNTSMENCEKKRKAKKDETKLRKKRIEKSKSFTYEEKNKEEDLNSRRDTDGKKESKKKRQRRRTKSQEDGTEIQAAIMNIEDAQWSGKLKPEYVPLPPDNDENEEPKRENDHDNILKYQEIVIPKVQTQLEGDPEEMATSIKKRKNSRSGKEKKHTRKNQEDYPRSEHKRHSKTRKEKSHDSRYEKTHNSRYENSHDSRYEKPHGSGYDKPHDSRSEKPHDSWYEKPHDVRHKKRHDSRYEKQDKENLEKDDKKAVLQKCQSYSREISDDKNVVDDYFITKNANWSSPLSQTKGNNEETSSEYKIEGKSLDILQIKDMSNKSDRSSLKTLSESLDVNADKTVPEISMKENYAETEKCVLTAEAGEDASIPSPKGKIHLPSTDEQVMSEPLPIPQVYTSLSVYGSDPTLHFEKKKSSRSPIQESEFSLGTSKLSPLSPENTNNAIITSEIIPASVTINSDQVSETFSPVVPQITFTFPEGISMPASPVPRRPPQYIEYKPVTSTWVVDQPLWYPAVPLSPLKELHFPLGITPPKSPLSIKLQKSQETGCKAPTFEPEVLSEYGQQDNTENARESPTSPILQELTKPPLKSRLRIRIPKLAQFAFQAPEASPELVKPDSPLKILEFPEGIEKPASPIIHKKQQSILMLQSQSDFDTLTPDSTKKDLPMKKPARPLSPLKTITFPEGISKPLSPPSLKIIGPIYKANESSRQIPLPMRLLTPNDDKATEDELEKEINSETSDSTTITTNATKREMLISLTFPEGVSIPDSPPPQKTNFPKEPFHPMPKSKRPNLGSYELMTPSSPTGKQNLPTTVLFNTVSAADKLSSPSGDASKSVSLLGESPSPYSPPCKSPTVKQDSLESNDTFQCSVPNDFSESEQECEELISCQLIKLPGHATVTAIPFSPTNERPQFQKTCSTNIALPDQTSRLNQFECPEEVSKENLFLPLQRTPVIRTNESNLQKSDQQELVPLSNANSDATTKPDSPKPLSFTLPHKQEVNTEECKISNPPMLQIPKIYAKESGHITVDTSEHPPTSLQVSTTTVNSKTKHSSEFPGNSASSESSVSESCKGSPNRPTSPGFTDRSSNRYPPVITNPNLPCPHLPIPELQDTPNTQAILSTTNINSAKEKTLPQKGTNPSSSYTEKDYSPNRASRTSLTSNSPTHLFKTRLDIENPKIKSDSAGLFPRRKTGNARSSISQTQTACSEAPKPFTTSSGESTSDEITGTVAKTPYQQQSSNEKKNEWKHNKFSTPMGPTSTTSPFPSRLTNNDVQPIYRKKLHPSPDTSESNCKAAHSKNEGSGSPHGGAEGLSRKPRRKKRR</sequence>
<feature type="region of interest" description="Disordered" evidence="2">
    <location>
        <begin position="2085"/>
        <end position="2106"/>
    </location>
</feature>
<feature type="compositionally biased region" description="Basic and acidic residues" evidence="2">
    <location>
        <begin position="1666"/>
        <end position="1682"/>
    </location>
</feature>
<feature type="compositionally biased region" description="Basic residues" evidence="2">
    <location>
        <begin position="1595"/>
        <end position="1605"/>
    </location>
</feature>
<keyword evidence="4" id="KW-1185">Reference proteome</keyword>
<feature type="compositionally biased region" description="Basic and acidic residues" evidence="2">
    <location>
        <begin position="1034"/>
        <end position="1045"/>
    </location>
</feature>
<feature type="compositionally biased region" description="Basic and acidic residues" evidence="2">
    <location>
        <begin position="1005"/>
        <end position="1021"/>
    </location>
</feature>
<evidence type="ECO:0000313" key="4">
    <source>
        <dbReference type="Proteomes" id="UP001381693"/>
    </source>
</evidence>
<keyword evidence="1" id="KW-0175">Coiled coil</keyword>
<organism evidence="3 4">
    <name type="scientific">Halocaridina rubra</name>
    <name type="common">Hawaiian red shrimp</name>
    <dbReference type="NCBI Taxonomy" id="373956"/>
    <lineage>
        <taxon>Eukaryota</taxon>
        <taxon>Metazoa</taxon>
        <taxon>Ecdysozoa</taxon>
        <taxon>Arthropoda</taxon>
        <taxon>Crustacea</taxon>
        <taxon>Multicrustacea</taxon>
        <taxon>Malacostraca</taxon>
        <taxon>Eumalacostraca</taxon>
        <taxon>Eucarida</taxon>
        <taxon>Decapoda</taxon>
        <taxon>Pleocyemata</taxon>
        <taxon>Caridea</taxon>
        <taxon>Atyoidea</taxon>
        <taxon>Atyidae</taxon>
        <taxon>Halocaridina</taxon>
    </lineage>
</organism>
<feature type="compositionally biased region" description="Polar residues" evidence="2">
    <location>
        <begin position="2617"/>
        <end position="2629"/>
    </location>
</feature>
<feature type="compositionally biased region" description="Basic and acidic residues" evidence="2">
    <location>
        <begin position="138"/>
        <end position="148"/>
    </location>
</feature>
<feature type="region of interest" description="Disordered" evidence="2">
    <location>
        <begin position="2451"/>
        <end position="2535"/>
    </location>
</feature>
<feature type="compositionally biased region" description="Low complexity" evidence="2">
    <location>
        <begin position="836"/>
        <end position="848"/>
    </location>
</feature>
<feature type="compositionally biased region" description="Low complexity" evidence="2">
    <location>
        <begin position="2163"/>
        <end position="2175"/>
    </location>
</feature>
<feature type="compositionally biased region" description="Polar residues" evidence="2">
    <location>
        <begin position="2636"/>
        <end position="2648"/>
    </location>
</feature>
<feature type="compositionally biased region" description="Basic and acidic residues" evidence="2">
    <location>
        <begin position="1456"/>
        <end position="1481"/>
    </location>
</feature>
<feature type="compositionally biased region" description="Basic and acidic residues" evidence="2">
    <location>
        <begin position="1374"/>
        <end position="1389"/>
    </location>
</feature>
<feature type="region of interest" description="Disordered" evidence="2">
    <location>
        <begin position="1336"/>
        <end position="1682"/>
    </location>
</feature>
<feature type="compositionally biased region" description="Basic and acidic residues" evidence="2">
    <location>
        <begin position="251"/>
        <end position="273"/>
    </location>
</feature>
<protein>
    <submittedName>
        <fullName evidence="3">Uncharacterized protein</fullName>
    </submittedName>
</protein>
<feature type="region of interest" description="Disordered" evidence="2">
    <location>
        <begin position="1000"/>
        <end position="1086"/>
    </location>
</feature>
<feature type="compositionally biased region" description="Basic and acidic residues" evidence="2">
    <location>
        <begin position="61"/>
        <end position="72"/>
    </location>
</feature>
<feature type="coiled-coil region" evidence="1">
    <location>
        <begin position="1272"/>
        <end position="1299"/>
    </location>
</feature>
<feature type="compositionally biased region" description="Polar residues" evidence="2">
    <location>
        <begin position="2249"/>
        <end position="2262"/>
    </location>
</feature>
<feature type="compositionally biased region" description="Basic residues" evidence="2">
    <location>
        <begin position="1569"/>
        <end position="1585"/>
    </location>
</feature>
<feature type="region of interest" description="Disordered" evidence="2">
    <location>
        <begin position="1"/>
        <end position="327"/>
    </location>
</feature>
<feature type="compositionally biased region" description="Basic and acidic residues" evidence="2">
    <location>
        <begin position="100"/>
        <end position="110"/>
    </location>
</feature>
<dbReference type="EMBL" id="JAXCGZ010021538">
    <property type="protein sequence ID" value="KAK7047989.1"/>
    <property type="molecule type" value="Genomic_DNA"/>
</dbReference>
<feature type="region of interest" description="Disordered" evidence="2">
    <location>
        <begin position="2249"/>
        <end position="2284"/>
    </location>
</feature>
<feature type="region of interest" description="Disordered" evidence="2">
    <location>
        <begin position="2383"/>
        <end position="2420"/>
    </location>
</feature>
<feature type="region of interest" description="Disordered" evidence="2">
    <location>
        <begin position="1838"/>
        <end position="1861"/>
    </location>
</feature>
<feature type="compositionally biased region" description="Polar residues" evidence="2">
    <location>
        <begin position="2494"/>
        <end position="2513"/>
    </location>
</feature>
<feature type="compositionally biased region" description="Basic residues" evidence="2">
    <location>
        <begin position="1482"/>
        <end position="1492"/>
    </location>
</feature>
<feature type="compositionally biased region" description="Basic and acidic residues" evidence="2">
    <location>
        <begin position="1533"/>
        <end position="1543"/>
    </location>
</feature>
<feature type="compositionally biased region" description="Polar residues" evidence="2">
    <location>
        <begin position="2398"/>
        <end position="2408"/>
    </location>
</feature>
<name>A0AAN8WM92_HALRR</name>
<evidence type="ECO:0000256" key="1">
    <source>
        <dbReference type="SAM" id="Coils"/>
    </source>
</evidence>
<feature type="compositionally biased region" description="Basic and acidic residues" evidence="2">
    <location>
        <begin position="80"/>
        <end position="91"/>
    </location>
</feature>
<feature type="region of interest" description="Disordered" evidence="2">
    <location>
        <begin position="2603"/>
        <end position="2745"/>
    </location>
</feature>
<feature type="region of interest" description="Disordered" evidence="2">
    <location>
        <begin position="2143"/>
        <end position="2176"/>
    </location>
</feature>
<feature type="compositionally biased region" description="Polar residues" evidence="2">
    <location>
        <begin position="275"/>
        <end position="291"/>
    </location>
</feature>
<evidence type="ECO:0000313" key="3">
    <source>
        <dbReference type="EMBL" id="KAK7047989.1"/>
    </source>
</evidence>
<reference evidence="3 4" key="1">
    <citation type="submission" date="2023-11" db="EMBL/GenBank/DDBJ databases">
        <title>Halocaridina rubra genome assembly.</title>
        <authorList>
            <person name="Smith C."/>
        </authorList>
    </citation>
    <scope>NUCLEOTIDE SEQUENCE [LARGE SCALE GENOMIC DNA]</scope>
    <source>
        <strain evidence="3">EP-1</strain>
        <tissue evidence="3">Whole</tissue>
    </source>
</reference>
<feature type="compositionally biased region" description="Basic and acidic residues" evidence="2">
    <location>
        <begin position="233"/>
        <end position="242"/>
    </location>
</feature>
<feature type="compositionally biased region" description="Polar residues" evidence="2">
    <location>
        <begin position="1022"/>
        <end position="1032"/>
    </location>
</feature>
<feature type="compositionally biased region" description="Basic and acidic residues" evidence="2">
    <location>
        <begin position="292"/>
        <end position="303"/>
    </location>
</feature>
<feature type="region of interest" description="Disordered" evidence="2">
    <location>
        <begin position="832"/>
        <end position="858"/>
    </location>
</feature>
<feature type="compositionally biased region" description="Basic and acidic residues" evidence="2">
    <location>
        <begin position="176"/>
        <end position="186"/>
    </location>
</feature>
<feature type="compositionally biased region" description="Low complexity" evidence="2">
    <location>
        <begin position="2675"/>
        <end position="2689"/>
    </location>
</feature>
<dbReference type="Proteomes" id="UP001381693">
    <property type="component" value="Unassembled WGS sequence"/>
</dbReference>